<proteinExistence type="predicted"/>
<protein>
    <submittedName>
        <fullName evidence="1">Uncharacterized protein</fullName>
    </submittedName>
</protein>
<organism evidence="1 2">
    <name type="scientific">Elysia crispata</name>
    <name type="common">lettuce slug</name>
    <dbReference type="NCBI Taxonomy" id="231223"/>
    <lineage>
        <taxon>Eukaryota</taxon>
        <taxon>Metazoa</taxon>
        <taxon>Spiralia</taxon>
        <taxon>Lophotrochozoa</taxon>
        <taxon>Mollusca</taxon>
        <taxon>Gastropoda</taxon>
        <taxon>Heterobranchia</taxon>
        <taxon>Euthyneura</taxon>
        <taxon>Panpulmonata</taxon>
        <taxon>Sacoglossa</taxon>
        <taxon>Placobranchoidea</taxon>
        <taxon>Plakobranchidae</taxon>
        <taxon>Elysia</taxon>
    </lineage>
</organism>
<comment type="caution">
    <text evidence="1">The sequence shown here is derived from an EMBL/GenBank/DDBJ whole genome shotgun (WGS) entry which is preliminary data.</text>
</comment>
<sequence>MRQLYNNYKTNSLLTVTNADSYYYRHQSANSRPSESSRFGSFSVNPTSPLGGGEVATTWPYAIALAERPALLLTSAGHLWGQLRSVNSSR</sequence>
<accession>A0AAE1E6S7</accession>
<name>A0AAE1E6S7_9GAST</name>
<evidence type="ECO:0000313" key="1">
    <source>
        <dbReference type="EMBL" id="KAK3796351.1"/>
    </source>
</evidence>
<keyword evidence="2" id="KW-1185">Reference proteome</keyword>
<reference evidence="1" key="1">
    <citation type="journal article" date="2023" name="G3 (Bethesda)">
        <title>A reference genome for the long-term kleptoplast-retaining sea slug Elysia crispata morphotype clarki.</title>
        <authorList>
            <person name="Eastman K.E."/>
            <person name="Pendleton A.L."/>
            <person name="Shaikh M.A."/>
            <person name="Suttiyut T."/>
            <person name="Ogas R."/>
            <person name="Tomko P."/>
            <person name="Gavelis G."/>
            <person name="Widhalm J.R."/>
            <person name="Wisecaver J.H."/>
        </authorList>
    </citation>
    <scope>NUCLEOTIDE SEQUENCE</scope>
    <source>
        <strain evidence="1">ECLA1</strain>
    </source>
</reference>
<gene>
    <name evidence="1" type="ORF">RRG08_026609</name>
</gene>
<dbReference type="AlphaFoldDB" id="A0AAE1E6S7"/>
<dbReference type="EMBL" id="JAWDGP010000883">
    <property type="protein sequence ID" value="KAK3796351.1"/>
    <property type="molecule type" value="Genomic_DNA"/>
</dbReference>
<evidence type="ECO:0000313" key="2">
    <source>
        <dbReference type="Proteomes" id="UP001283361"/>
    </source>
</evidence>
<dbReference type="Proteomes" id="UP001283361">
    <property type="component" value="Unassembled WGS sequence"/>
</dbReference>